<dbReference type="EMBL" id="MCFF01000071">
    <property type="protein sequence ID" value="ORY98321.1"/>
    <property type="molecule type" value="Genomic_DNA"/>
</dbReference>
<gene>
    <name evidence="1" type="ORF">BCR41DRAFT_401912</name>
</gene>
<dbReference type="GeneID" id="33571104"/>
<comment type="caution">
    <text evidence="1">The sequence shown here is derived from an EMBL/GenBank/DDBJ whole genome shotgun (WGS) entry which is preliminary data.</text>
</comment>
<evidence type="ECO:0000313" key="1">
    <source>
        <dbReference type="EMBL" id="ORY98321.1"/>
    </source>
</evidence>
<evidence type="ECO:0000313" key="2">
    <source>
        <dbReference type="Proteomes" id="UP000193648"/>
    </source>
</evidence>
<name>A0A1Y2G6K2_9FUNG</name>
<organism evidence="1 2">
    <name type="scientific">Lobosporangium transversale</name>
    <dbReference type="NCBI Taxonomy" id="64571"/>
    <lineage>
        <taxon>Eukaryota</taxon>
        <taxon>Fungi</taxon>
        <taxon>Fungi incertae sedis</taxon>
        <taxon>Mucoromycota</taxon>
        <taxon>Mortierellomycotina</taxon>
        <taxon>Mortierellomycetes</taxon>
        <taxon>Mortierellales</taxon>
        <taxon>Mortierellaceae</taxon>
        <taxon>Lobosporangium</taxon>
    </lineage>
</organism>
<dbReference type="RefSeq" id="XP_021875732.1">
    <property type="nucleotide sequence ID" value="XM_022029261.1"/>
</dbReference>
<dbReference type="OrthoDB" id="2394426at2759"/>
<sequence length="602" mass="67505">MGMVEKLFLDSQERHHDCNRPCHIHVRFSITAHLFQFEIFYASGRNRIAIESSASKGPVQTGASGTNGIGKKAQNTDEGFVTVVDEILPPSKRKASEISEKEESTYSNALLSRLFDEEDQVDQFFFNNPISEWTNAAVDGQVREHASNILRIRESSFRTDYFYEDLLHQDAANKRRLLLMEGEEEEPPHLALHFNLVSGESEDEDFQLGEKELETDSAATHDEELAGEIPEPIEMDSLVGPGEFSSQLSTEGCLVIGGCDISTTVMRDRRAIITQSTRTDVEDLLLIFKVDEAFPSHNPISLQPGELDLLGRLAAYATTYSYNQLREWFEQEPRLASSIVYRAISSYFWKAGLWLDCNWYRKGAGDNEDTFTNCLIKPLLTGTFGDFAGCSFRWSRDSLRSGRFEDPDARLQLPDYQVSTGAHSIVLGEFKTAMASKKVMQDDYMKLVFMGKEAVDGLYKAGFLTPVILIHGRGMSVDAYRLSIHSEAIYHLQSLGTFRLVSGPLELSLLLGIGPLVSARAIALSTFDMIKQRRRATLDKKWIRGNKNSYCEVLKISEPVTTIRVDDEAEQKSVATEICSSFSFVFPPQTVIANATSGLIRI</sequence>
<accession>A0A1Y2G6K2</accession>
<dbReference type="AlphaFoldDB" id="A0A1Y2G6K2"/>
<dbReference type="Proteomes" id="UP000193648">
    <property type="component" value="Unassembled WGS sequence"/>
</dbReference>
<keyword evidence="2" id="KW-1185">Reference proteome</keyword>
<reference evidence="1 2" key="1">
    <citation type="submission" date="2016-07" db="EMBL/GenBank/DDBJ databases">
        <title>Pervasive Adenine N6-methylation of Active Genes in Fungi.</title>
        <authorList>
            <consortium name="DOE Joint Genome Institute"/>
            <person name="Mondo S.J."/>
            <person name="Dannebaum R.O."/>
            <person name="Kuo R.C."/>
            <person name="Labutti K."/>
            <person name="Haridas S."/>
            <person name="Kuo A."/>
            <person name="Salamov A."/>
            <person name="Ahrendt S.R."/>
            <person name="Lipzen A."/>
            <person name="Sullivan W."/>
            <person name="Andreopoulos W.B."/>
            <person name="Clum A."/>
            <person name="Lindquist E."/>
            <person name="Daum C."/>
            <person name="Ramamoorthy G.K."/>
            <person name="Gryganskyi A."/>
            <person name="Culley D."/>
            <person name="Magnuson J.K."/>
            <person name="James T.Y."/>
            <person name="O'Malley M.A."/>
            <person name="Stajich J.E."/>
            <person name="Spatafora J.W."/>
            <person name="Visel A."/>
            <person name="Grigoriev I.V."/>
        </authorList>
    </citation>
    <scope>NUCLEOTIDE SEQUENCE [LARGE SCALE GENOMIC DNA]</scope>
    <source>
        <strain evidence="1 2">NRRL 3116</strain>
    </source>
</reference>
<dbReference type="InParanoid" id="A0A1Y2G6K2"/>
<proteinExistence type="predicted"/>
<protein>
    <submittedName>
        <fullName evidence="1">Uncharacterized protein</fullName>
    </submittedName>
</protein>